<dbReference type="PROSITE" id="PS51257">
    <property type="entry name" value="PROKAR_LIPOPROTEIN"/>
    <property type="match status" value="1"/>
</dbReference>
<feature type="signal peptide" evidence="1">
    <location>
        <begin position="1"/>
        <end position="17"/>
    </location>
</feature>
<organism evidence="2 4">
    <name type="scientific">Bacteroides xylanisolvens</name>
    <dbReference type="NCBI Taxonomy" id="371601"/>
    <lineage>
        <taxon>Bacteria</taxon>
        <taxon>Pseudomonadati</taxon>
        <taxon>Bacteroidota</taxon>
        <taxon>Bacteroidia</taxon>
        <taxon>Bacteroidales</taxon>
        <taxon>Bacteroidaceae</taxon>
        <taxon>Bacteroides</taxon>
    </lineage>
</organism>
<dbReference type="RefSeq" id="WP_074704357.1">
    <property type="nucleotide sequence ID" value="NZ_FNRP01000001.1"/>
</dbReference>
<dbReference type="Proteomes" id="UP000183766">
    <property type="component" value="Unassembled WGS sequence"/>
</dbReference>
<evidence type="ECO:0000313" key="2">
    <source>
        <dbReference type="EMBL" id="SDZ95453.1"/>
    </source>
</evidence>
<dbReference type="AlphaFoldDB" id="A0A1H3X868"/>
<evidence type="ECO:0008006" key="6">
    <source>
        <dbReference type="Google" id="ProtNLM"/>
    </source>
</evidence>
<dbReference type="EMBL" id="FOUM01000001">
    <property type="protein sequence ID" value="SFM18443.1"/>
    <property type="molecule type" value="Genomic_DNA"/>
</dbReference>
<accession>A0A1H3X868</accession>
<dbReference type="EMBL" id="FNRP01000001">
    <property type="protein sequence ID" value="SDZ95453.1"/>
    <property type="molecule type" value="Genomic_DNA"/>
</dbReference>
<evidence type="ECO:0000313" key="5">
    <source>
        <dbReference type="Proteomes" id="UP000183766"/>
    </source>
</evidence>
<protein>
    <recommendedName>
        <fullName evidence="6">DUF5121 domain-containing protein</fullName>
    </recommendedName>
</protein>
<name>A0A1H3X868_9BACE</name>
<keyword evidence="1" id="KW-0732">Signal</keyword>
<reference evidence="2 4" key="2">
    <citation type="submission" date="2016-10" db="EMBL/GenBank/DDBJ databases">
        <authorList>
            <person name="de Groot N.N."/>
        </authorList>
    </citation>
    <scope>NUCLEOTIDE SEQUENCE [LARGE SCALE GENOMIC DNA]</scope>
    <source>
        <strain evidence="3">NLAE-zl-C202</strain>
        <strain evidence="2 4">NLAE-zl-G339</strain>
    </source>
</reference>
<gene>
    <name evidence="2" type="ORF">SAMN04487924_101151</name>
    <name evidence="3" type="ORF">SAMN05216250_10169</name>
</gene>
<sequence length="467" mass="52214">MKAKLLQSTVLWTFLSAATLFVGCSDDEDYRDVDGQSPTLELTSDHIRTLTGYEFKIAGKIADKDGIRSINLQCAELYLDKTIELSALYSEPLYEYNLNYGFTIPEKTKGDSFTIKVTVTDLGGRTSTNDVLVTMDGDYTEPVLTPSIGLLSDNINIVLSEGTSKTFRFTAEDNKELDYLELAVPDLEILERQDIEEGEKKGTLNTTVVFPSDKTGTYTLVIRAVDTFGNIAEKNYSVLVSRVKDYENMYLVDFEGTDSKLLTGNDVWGVPMPIERVTNFTYKARCYSPAPNTPIRFITSKYSFSICFGDDKNNPGKLTGISEDVQPIILPEKSYYEINFNTEEGTYTVEAYSPGTPIIDGLKMGFVGGWFDGAKGWDGPKNVYELTQDPDNPHCLTAELTWSKQDSFDVTITPYNANGDWLEPGWRFDGKNESFATNTNDSSKKVPAGKYTFIFDTHLVQSKLLKK</sequence>
<feature type="chain" id="PRO_5010471813" description="DUF5121 domain-containing protein" evidence="1">
    <location>
        <begin position="18"/>
        <end position="467"/>
    </location>
</feature>
<proteinExistence type="predicted"/>
<evidence type="ECO:0000313" key="4">
    <source>
        <dbReference type="Proteomes" id="UP000183040"/>
    </source>
</evidence>
<evidence type="ECO:0000313" key="3">
    <source>
        <dbReference type="EMBL" id="SFM18443.1"/>
    </source>
</evidence>
<evidence type="ECO:0000256" key="1">
    <source>
        <dbReference type="SAM" id="SignalP"/>
    </source>
</evidence>
<reference evidence="5" key="1">
    <citation type="submission" date="2016-10" db="EMBL/GenBank/DDBJ databases">
        <authorList>
            <person name="Varghese N."/>
            <person name="Submissions S."/>
        </authorList>
    </citation>
    <scope>NUCLEOTIDE SEQUENCE [LARGE SCALE GENOMIC DNA]</scope>
    <source>
        <strain evidence="5">NLAE-zl-C202</strain>
    </source>
</reference>
<dbReference type="Proteomes" id="UP000183040">
    <property type="component" value="Unassembled WGS sequence"/>
</dbReference>